<evidence type="ECO:0000256" key="1">
    <source>
        <dbReference type="SAM" id="Phobius"/>
    </source>
</evidence>
<protein>
    <submittedName>
        <fullName evidence="3">Uncharacterized protein</fullName>
    </submittedName>
</protein>
<keyword evidence="1" id="KW-0472">Membrane</keyword>
<organism evidence="3 4">
    <name type="scientific">Helianthus annuus</name>
    <name type="common">Common sunflower</name>
    <dbReference type="NCBI Taxonomy" id="4232"/>
    <lineage>
        <taxon>Eukaryota</taxon>
        <taxon>Viridiplantae</taxon>
        <taxon>Streptophyta</taxon>
        <taxon>Embryophyta</taxon>
        <taxon>Tracheophyta</taxon>
        <taxon>Spermatophyta</taxon>
        <taxon>Magnoliopsida</taxon>
        <taxon>eudicotyledons</taxon>
        <taxon>Gunneridae</taxon>
        <taxon>Pentapetalae</taxon>
        <taxon>asterids</taxon>
        <taxon>campanulids</taxon>
        <taxon>Asterales</taxon>
        <taxon>Asteraceae</taxon>
        <taxon>Asteroideae</taxon>
        <taxon>Heliantheae alliance</taxon>
        <taxon>Heliantheae</taxon>
        <taxon>Helianthus</taxon>
    </lineage>
</organism>
<dbReference type="AlphaFoldDB" id="A0A251RQ27"/>
<keyword evidence="1" id="KW-1133">Transmembrane helix</keyword>
<gene>
    <name evidence="3" type="ORF">HannXRQ_Chr17g0534441</name>
    <name evidence="2" type="ORF">HanXRQr2_Chr17g0780101</name>
</gene>
<name>A0A251RQ27_HELAN</name>
<reference evidence="3" key="2">
    <citation type="submission" date="2017-02" db="EMBL/GenBank/DDBJ databases">
        <title>Sunflower complete genome.</title>
        <authorList>
            <person name="Langlade N."/>
            <person name="Munos S."/>
        </authorList>
    </citation>
    <scope>NUCLEOTIDE SEQUENCE [LARGE SCALE GENOMIC DNA]</scope>
    <source>
        <tissue evidence="3">Leaves</tissue>
    </source>
</reference>
<sequence length="72" mass="8442">MAWRLKDLFNLLLSITFIIFIFLSFIPSLVLVDKPFVQSLGILQSYLCVTYKKSQRNQCCLVQDSRKKLGWL</sequence>
<reference evidence="2" key="3">
    <citation type="submission" date="2020-06" db="EMBL/GenBank/DDBJ databases">
        <title>Helianthus annuus Genome sequencing and assembly Release 2.</title>
        <authorList>
            <person name="Gouzy J."/>
            <person name="Langlade N."/>
            <person name="Munos S."/>
        </authorList>
    </citation>
    <scope>NUCLEOTIDE SEQUENCE</scope>
    <source>
        <tissue evidence="2">Leaves</tissue>
    </source>
</reference>
<dbReference type="InParanoid" id="A0A251RQ27"/>
<reference evidence="2 4" key="1">
    <citation type="journal article" date="2017" name="Nature">
        <title>The sunflower genome provides insights into oil metabolism, flowering and Asterid evolution.</title>
        <authorList>
            <person name="Badouin H."/>
            <person name="Gouzy J."/>
            <person name="Grassa C.J."/>
            <person name="Murat F."/>
            <person name="Staton S.E."/>
            <person name="Cottret L."/>
            <person name="Lelandais-Briere C."/>
            <person name="Owens G.L."/>
            <person name="Carrere S."/>
            <person name="Mayjonade B."/>
            <person name="Legrand L."/>
            <person name="Gill N."/>
            <person name="Kane N.C."/>
            <person name="Bowers J.E."/>
            <person name="Hubner S."/>
            <person name="Bellec A."/>
            <person name="Berard A."/>
            <person name="Berges H."/>
            <person name="Blanchet N."/>
            <person name="Boniface M.C."/>
            <person name="Brunel D."/>
            <person name="Catrice O."/>
            <person name="Chaidir N."/>
            <person name="Claudel C."/>
            <person name="Donnadieu C."/>
            <person name="Faraut T."/>
            <person name="Fievet G."/>
            <person name="Helmstetter N."/>
            <person name="King M."/>
            <person name="Knapp S.J."/>
            <person name="Lai Z."/>
            <person name="Le Paslier M.C."/>
            <person name="Lippi Y."/>
            <person name="Lorenzon L."/>
            <person name="Mandel J.R."/>
            <person name="Marage G."/>
            <person name="Marchand G."/>
            <person name="Marquand E."/>
            <person name="Bret-Mestries E."/>
            <person name="Morien E."/>
            <person name="Nambeesan S."/>
            <person name="Nguyen T."/>
            <person name="Pegot-Espagnet P."/>
            <person name="Pouilly N."/>
            <person name="Raftis F."/>
            <person name="Sallet E."/>
            <person name="Schiex T."/>
            <person name="Thomas J."/>
            <person name="Vandecasteele C."/>
            <person name="Vares D."/>
            <person name="Vear F."/>
            <person name="Vautrin S."/>
            <person name="Crespi M."/>
            <person name="Mangin B."/>
            <person name="Burke J.M."/>
            <person name="Salse J."/>
            <person name="Munos S."/>
            <person name="Vincourt P."/>
            <person name="Rieseberg L.H."/>
            <person name="Langlade N.B."/>
        </authorList>
    </citation>
    <scope>NUCLEOTIDE SEQUENCE [LARGE SCALE GENOMIC DNA]</scope>
    <source>
        <strain evidence="4">cv. SF193</strain>
        <tissue evidence="2">Leaves</tissue>
    </source>
</reference>
<accession>A0A251RQ27</accession>
<dbReference type="EMBL" id="CM007906">
    <property type="protein sequence ID" value="OTF84929.1"/>
    <property type="molecule type" value="Genomic_DNA"/>
</dbReference>
<feature type="transmembrane region" description="Helical" evidence="1">
    <location>
        <begin position="12"/>
        <end position="32"/>
    </location>
</feature>
<dbReference type="Gramene" id="mRNA:HanXRQr2_Chr17g0780101">
    <property type="protein sequence ID" value="mRNA:HanXRQr2_Chr17g0780101"/>
    <property type="gene ID" value="HanXRQr2_Chr17g0780101"/>
</dbReference>
<evidence type="ECO:0000313" key="2">
    <source>
        <dbReference type="EMBL" id="KAF5753433.1"/>
    </source>
</evidence>
<dbReference type="EMBL" id="MNCJ02000332">
    <property type="protein sequence ID" value="KAF5753433.1"/>
    <property type="molecule type" value="Genomic_DNA"/>
</dbReference>
<keyword evidence="1" id="KW-0812">Transmembrane</keyword>
<evidence type="ECO:0000313" key="3">
    <source>
        <dbReference type="EMBL" id="OTF84929.1"/>
    </source>
</evidence>
<proteinExistence type="predicted"/>
<keyword evidence="4" id="KW-1185">Reference proteome</keyword>
<evidence type="ECO:0000313" key="4">
    <source>
        <dbReference type="Proteomes" id="UP000215914"/>
    </source>
</evidence>
<dbReference type="Proteomes" id="UP000215914">
    <property type="component" value="Chromosome 17"/>
</dbReference>